<protein>
    <submittedName>
        <fullName evidence="2">Formyl-coenzyme A transferase (Formyl-CoA transferase)-like protein</fullName>
    </submittedName>
</protein>
<dbReference type="PANTHER" id="PTHR48207:SF3">
    <property type="entry name" value="SUCCINATE--HYDROXYMETHYLGLUTARATE COA-TRANSFERASE"/>
    <property type="match status" value="1"/>
</dbReference>
<proteinExistence type="predicted"/>
<dbReference type="KEGG" id="rta:Rta_14270"/>
<gene>
    <name evidence="2" type="ordered locus">Rta_14270</name>
</gene>
<dbReference type="PANTHER" id="PTHR48207">
    <property type="entry name" value="SUCCINATE--HYDROXYMETHYLGLUTARATE COA-TRANSFERASE"/>
    <property type="match status" value="1"/>
</dbReference>
<dbReference type="InterPro" id="IPR044855">
    <property type="entry name" value="CoA-Trfase_III_dom3_sf"/>
</dbReference>
<accession>F5Y449</accession>
<dbReference type="Gene3D" id="3.40.50.10540">
    <property type="entry name" value="Crotonobetainyl-coa:carnitine coa-transferase, domain 1"/>
    <property type="match status" value="1"/>
</dbReference>
<dbReference type="Pfam" id="PF02515">
    <property type="entry name" value="CoA_transf_3"/>
    <property type="match status" value="1"/>
</dbReference>
<evidence type="ECO:0000256" key="1">
    <source>
        <dbReference type="ARBA" id="ARBA00022679"/>
    </source>
</evidence>
<dbReference type="EMBL" id="CP000245">
    <property type="protein sequence ID" value="AEG92514.1"/>
    <property type="molecule type" value="Genomic_DNA"/>
</dbReference>
<dbReference type="OrthoDB" id="5294844at2"/>
<dbReference type="InterPro" id="IPR050483">
    <property type="entry name" value="CoA-transferase_III_domain"/>
</dbReference>
<evidence type="ECO:0000313" key="2">
    <source>
        <dbReference type="EMBL" id="AEG92514.1"/>
    </source>
</evidence>
<dbReference type="AlphaFoldDB" id="F5Y449"/>
<dbReference type="eggNOG" id="COG1804">
    <property type="taxonomic scope" value="Bacteria"/>
</dbReference>
<dbReference type="HOGENOM" id="CLU_033975_2_0_4"/>
<dbReference type="InterPro" id="IPR003673">
    <property type="entry name" value="CoA-Trfase_fam_III"/>
</dbReference>
<reference evidence="3" key="1">
    <citation type="submission" date="2006-01" db="EMBL/GenBank/DDBJ databases">
        <title>Genome of the cyst-dividing bacterium Ramlibacter tataouinensis.</title>
        <authorList>
            <person name="Barakat M."/>
            <person name="Ortet P."/>
            <person name="De Luca G."/>
            <person name="Jourlin-Castelli C."/>
            <person name="Ansaldi M."/>
            <person name="Py B."/>
            <person name="Fichant G."/>
            <person name="Coutinho P."/>
            <person name="Voulhoux R."/>
            <person name="Bastien O."/>
            <person name="Roy S."/>
            <person name="Marechal E."/>
            <person name="Henrissat B."/>
            <person name="Quentin Y."/>
            <person name="Noirot P."/>
            <person name="Filloux A."/>
            <person name="Mejean V."/>
            <person name="DuBow M."/>
            <person name="Barras F."/>
            <person name="Heulin T."/>
        </authorList>
    </citation>
    <scope>NUCLEOTIDE SEQUENCE [LARGE SCALE GENOMIC DNA]</scope>
    <source>
        <strain evidence="3">ATCC BAA-407 / DSM 14655 / LMG 21543 / TTB310</strain>
    </source>
</reference>
<name>F5Y449_RAMTT</name>
<dbReference type="GO" id="GO:0008410">
    <property type="term" value="F:CoA-transferase activity"/>
    <property type="evidence" value="ECO:0007669"/>
    <property type="project" value="TreeGrafter"/>
</dbReference>
<dbReference type="SUPFAM" id="SSF89796">
    <property type="entry name" value="CoA-transferase family III (CaiB/BaiF)"/>
    <property type="match status" value="1"/>
</dbReference>
<dbReference type="InterPro" id="IPR023606">
    <property type="entry name" value="CoA-Trfase_III_dom_1_sf"/>
</dbReference>
<dbReference type="PATRIC" id="fig|365046.3.peg.1455"/>
<keyword evidence="3" id="KW-1185">Reference proteome</keyword>
<reference evidence="2 3" key="2">
    <citation type="journal article" date="2011" name="PLoS ONE">
        <title>The Cyst-Dividing Bacterium Ramlibacter tataouinensis TTB310 Genome Reveals a Well-Stocked Toolbox for Adaptation to a Desert Environment.</title>
        <authorList>
            <person name="De Luca G."/>
            <person name="Barakat M."/>
            <person name="Ortet P."/>
            <person name="Fochesato S."/>
            <person name="Jourlin-Castelli C."/>
            <person name="Ansaldi M."/>
            <person name="Py B."/>
            <person name="Fichant G."/>
            <person name="Coutinho P.M."/>
            <person name="Voulhoux R."/>
            <person name="Bastien O."/>
            <person name="Marechal E."/>
            <person name="Henrissat B."/>
            <person name="Quentin Y."/>
            <person name="Noirot P."/>
            <person name="Filloux A."/>
            <person name="Mejean V."/>
            <person name="Dubow M.S."/>
            <person name="Barras F."/>
            <person name="Barbe V."/>
            <person name="Weissenbach J."/>
            <person name="Mihalcescu I."/>
            <person name="Vermeglio A."/>
            <person name="Achouak W."/>
            <person name="Heulin T."/>
        </authorList>
    </citation>
    <scope>NUCLEOTIDE SEQUENCE [LARGE SCALE GENOMIC DNA]</scope>
    <source>
        <strain evidence="3">ATCC BAA-407 / DSM 14655 / LMG 21543 / TTB310</strain>
    </source>
</reference>
<dbReference type="Gene3D" id="3.30.1540.10">
    <property type="entry name" value="formyl-coa transferase, domain 3"/>
    <property type="match status" value="1"/>
</dbReference>
<dbReference type="Proteomes" id="UP000008385">
    <property type="component" value="Chromosome"/>
</dbReference>
<organism evidence="2 3">
    <name type="scientific">Ramlibacter tataouinensis (strain ATCC BAA-407 / DSM 14655 / LMG 21543 / TTB310)</name>
    <dbReference type="NCBI Taxonomy" id="365046"/>
    <lineage>
        <taxon>Bacteria</taxon>
        <taxon>Pseudomonadati</taxon>
        <taxon>Pseudomonadota</taxon>
        <taxon>Betaproteobacteria</taxon>
        <taxon>Burkholderiales</taxon>
        <taxon>Comamonadaceae</taxon>
        <taxon>Ramlibacter</taxon>
    </lineage>
</organism>
<dbReference type="STRING" id="365046.Rta_14270"/>
<keyword evidence="1 2" id="KW-0808">Transferase</keyword>
<sequence>MDTVTTHTAPGALSGLKVLELGQLIAGPFAAKTLADFGAEVIKIEPPGTGDPLRKWRLLKDGTSVWWQVQSRNKRSLALDLRDPEGQAIVRRLAGEADVLIENFRPGAMEGWGLAPDDLLGLNPRLIVLRISGYGQTGPYRDRPGFGVVAEAMGGLRHLTAEPGRVPVRVGVSIGDTLAALHGVIGILLALQHRHASGRGQVIDVALYEAVFNCMESLLPEYSAFGAVREAAGSALPGIAPTNAYLCRDGGYALIAGNGDSIFRRLMTLIGREDLGGDPALADNAGRVARVAELDAAIGAWTAQRPVDEVLAALAKASVPAGRIYTVADIAADPHYRARGMLQELRMDDGSTLAVPGIVPKLSLTPGSHRRNAPALGQDSDAVLREMGLTPQQIRTLKERGIVNGASA</sequence>
<dbReference type="RefSeq" id="WP_013900747.1">
    <property type="nucleotide sequence ID" value="NC_015677.1"/>
</dbReference>
<evidence type="ECO:0000313" key="3">
    <source>
        <dbReference type="Proteomes" id="UP000008385"/>
    </source>
</evidence>